<reference evidence="11" key="1">
    <citation type="journal article" date="2019" name="Int. J. Syst. Evol. Microbiol.">
        <title>The Global Catalogue of Microorganisms (GCM) 10K type strain sequencing project: providing services to taxonomists for standard genome sequencing and annotation.</title>
        <authorList>
            <consortium name="The Broad Institute Genomics Platform"/>
            <consortium name="The Broad Institute Genome Sequencing Center for Infectious Disease"/>
            <person name="Wu L."/>
            <person name="Ma J."/>
        </authorList>
    </citation>
    <scope>NUCLEOTIDE SEQUENCE [LARGE SCALE GENOMIC DNA]</scope>
    <source>
        <strain evidence="11">JCM 18326</strain>
    </source>
</reference>
<dbReference type="SUPFAM" id="SSF56037">
    <property type="entry name" value="PheT/TilS domain"/>
    <property type="match status" value="1"/>
</dbReference>
<comment type="similarity">
    <text evidence="8">Belongs to the tRNA(Ile)-lysidine synthase family.</text>
</comment>
<dbReference type="InterPro" id="IPR012094">
    <property type="entry name" value="tRNA_Ile_lys_synt"/>
</dbReference>
<dbReference type="Proteomes" id="UP001500298">
    <property type="component" value="Unassembled WGS sequence"/>
</dbReference>
<sequence>MGLESERAFEEKFEDYLKQEGLFGKEDQLLLAVSGGVDSMVLWYLLQHFGYKITIAHCNFSLRGQASDLDERMVRETAEQQGVACYVQRFDTLEYAGDHGLSVQMAARELRYKWFNQLLETHQLDYLLTAHHQNDLIETVLFNVARGTGIEGLHGIRPKQGVLCRPLLFTDKITLKEYAGVKSIVWREDASNQINKYTRNKIRNEVVPALEEVVPQVARGIEKTAYRVGLVEEAFFNDLNKLKEVMLTQERGREIYQLKPWQEDGRQFIKLYYLLKPYGFHFDQVQQFFEGLEKGAGRFFESEAYMLSSDRSAFIVTPIGALIDEVSDSIDLEEETRDFKTALWEGEMTTSVADNLEISKEPTIAYFDQIKLVFPLLIRKWKAGDKFRPIGMRGSKKVSDFLKDSKVPTIDKPQVEVLCSGGQVIWVMGYRMDDRYKVTKSTAEVLTITLKHKKG</sequence>
<dbReference type="PANTHER" id="PTHR43033">
    <property type="entry name" value="TRNA(ILE)-LYSIDINE SYNTHASE-RELATED"/>
    <property type="match status" value="1"/>
</dbReference>
<dbReference type="InterPro" id="IPR014729">
    <property type="entry name" value="Rossmann-like_a/b/a_fold"/>
</dbReference>
<dbReference type="NCBIfam" id="TIGR02433">
    <property type="entry name" value="lysidine_TilS_C"/>
    <property type="match status" value="1"/>
</dbReference>
<comment type="catalytic activity">
    <reaction evidence="7 8">
        <text>cytidine(34) in tRNA(Ile2) + L-lysine + ATP = lysidine(34) in tRNA(Ile2) + AMP + diphosphate + H(+)</text>
        <dbReference type="Rhea" id="RHEA:43744"/>
        <dbReference type="Rhea" id="RHEA-COMP:10625"/>
        <dbReference type="Rhea" id="RHEA-COMP:10670"/>
        <dbReference type="ChEBI" id="CHEBI:15378"/>
        <dbReference type="ChEBI" id="CHEBI:30616"/>
        <dbReference type="ChEBI" id="CHEBI:32551"/>
        <dbReference type="ChEBI" id="CHEBI:33019"/>
        <dbReference type="ChEBI" id="CHEBI:82748"/>
        <dbReference type="ChEBI" id="CHEBI:83665"/>
        <dbReference type="ChEBI" id="CHEBI:456215"/>
        <dbReference type="EC" id="6.3.4.19"/>
    </reaction>
</comment>
<dbReference type="InterPro" id="IPR012796">
    <property type="entry name" value="Lysidine-tRNA-synth_C"/>
</dbReference>
<comment type="function">
    <text evidence="8">Ligates lysine onto the cytidine present at position 34 of the AUA codon-specific tRNA(Ile) that contains the anticodon CAU, in an ATP-dependent manner. Cytidine is converted to lysidine, thus changing the amino acid specificity of the tRNA from methionine to isoleucine.</text>
</comment>
<dbReference type="Gene3D" id="3.40.50.620">
    <property type="entry name" value="HUPs"/>
    <property type="match status" value="1"/>
</dbReference>
<protein>
    <recommendedName>
        <fullName evidence="8">tRNA(Ile)-lysidine synthase</fullName>
        <ecNumber evidence="8">6.3.4.19</ecNumber>
    </recommendedName>
    <alternativeName>
        <fullName evidence="8">tRNA(Ile)-2-lysyl-cytidine synthase</fullName>
    </alternativeName>
    <alternativeName>
        <fullName evidence="8">tRNA(Ile)-lysidine synthetase</fullName>
    </alternativeName>
</protein>
<evidence type="ECO:0000256" key="3">
    <source>
        <dbReference type="ARBA" id="ARBA00022598"/>
    </source>
</evidence>
<feature type="domain" description="Lysidine-tRNA(Ile) synthetase C-terminal" evidence="9">
    <location>
        <begin position="376"/>
        <end position="448"/>
    </location>
</feature>
<evidence type="ECO:0000256" key="8">
    <source>
        <dbReference type="HAMAP-Rule" id="MF_01161"/>
    </source>
</evidence>
<evidence type="ECO:0000256" key="1">
    <source>
        <dbReference type="ARBA" id="ARBA00004496"/>
    </source>
</evidence>
<evidence type="ECO:0000256" key="6">
    <source>
        <dbReference type="ARBA" id="ARBA00022840"/>
    </source>
</evidence>
<keyword evidence="2 8" id="KW-0963">Cytoplasm</keyword>
<dbReference type="NCBIfam" id="TIGR02432">
    <property type="entry name" value="lysidine_TilS_N"/>
    <property type="match status" value="1"/>
</dbReference>
<dbReference type="InterPro" id="IPR012795">
    <property type="entry name" value="tRNA_Ile_lys_synt_N"/>
</dbReference>
<dbReference type="Pfam" id="PF01171">
    <property type="entry name" value="ATP_bind_3"/>
    <property type="match status" value="1"/>
</dbReference>
<comment type="caution">
    <text evidence="10">The sequence shown here is derived from an EMBL/GenBank/DDBJ whole genome shotgun (WGS) entry which is preliminary data.</text>
</comment>
<dbReference type="CDD" id="cd01992">
    <property type="entry name" value="TilS_N"/>
    <property type="match status" value="1"/>
</dbReference>
<organism evidence="10 11">
    <name type="scientific">Algivirga pacifica</name>
    <dbReference type="NCBI Taxonomy" id="1162670"/>
    <lineage>
        <taxon>Bacteria</taxon>
        <taxon>Pseudomonadati</taxon>
        <taxon>Bacteroidota</taxon>
        <taxon>Cytophagia</taxon>
        <taxon>Cytophagales</taxon>
        <taxon>Flammeovirgaceae</taxon>
        <taxon>Algivirga</taxon>
    </lineage>
</organism>
<dbReference type="SUPFAM" id="SSF52402">
    <property type="entry name" value="Adenine nucleotide alpha hydrolases-like"/>
    <property type="match status" value="1"/>
</dbReference>
<keyword evidence="11" id="KW-1185">Reference proteome</keyword>
<evidence type="ECO:0000313" key="11">
    <source>
        <dbReference type="Proteomes" id="UP001500298"/>
    </source>
</evidence>
<keyword evidence="6 8" id="KW-0067">ATP-binding</keyword>
<keyword evidence="4 8" id="KW-0819">tRNA processing</keyword>
<dbReference type="SMART" id="SM00977">
    <property type="entry name" value="TilS_C"/>
    <property type="match status" value="1"/>
</dbReference>
<gene>
    <name evidence="8 10" type="primary">tilS</name>
    <name evidence="10" type="ORF">GCM10023331_07800</name>
</gene>
<name>A0ABP9D2U1_9BACT</name>
<dbReference type="InterPro" id="IPR011063">
    <property type="entry name" value="TilS/TtcA_N"/>
</dbReference>
<dbReference type="EMBL" id="BAABJX010000016">
    <property type="protein sequence ID" value="GAA4825699.1"/>
    <property type="molecule type" value="Genomic_DNA"/>
</dbReference>
<feature type="binding site" evidence="8">
    <location>
        <begin position="34"/>
        <end position="39"/>
    </location>
    <ligand>
        <name>ATP</name>
        <dbReference type="ChEBI" id="CHEBI:30616"/>
    </ligand>
</feature>
<comment type="domain">
    <text evidence="8">The N-terminal region contains the highly conserved SGGXDS motif, predicted to be a P-loop motif involved in ATP binding.</text>
</comment>
<evidence type="ECO:0000256" key="2">
    <source>
        <dbReference type="ARBA" id="ARBA00022490"/>
    </source>
</evidence>
<evidence type="ECO:0000256" key="7">
    <source>
        <dbReference type="ARBA" id="ARBA00048539"/>
    </source>
</evidence>
<evidence type="ECO:0000256" key="4">
    <source>
        <dbReference type="ARBA" id="ARBA00022694"/>
    </source>
</evidence>
<evidence type="ECO:0000259" key="9">
    <source>
        <dbReference type="SMART" id="SM00977"/>
    </source>
</evidence>
<evidence type="ECO:0000256" key="5">
    <source>
        <dbReference type="ARBA" id="ARBA00022741"/>
    </source>
</evidence>
<keyword evidence="5 8" id="KW-0547">Nucleotide-binding</keyword>
<comment type="subcellular location">
    <subcellularLocation>
        <location evidence="1 8">Cytoplasm</location>
    </subcellularLocation>
</comment>
<dbReference type="PANTHER" id="PTHR43033:SF1">
    <property type="entry name" value="TRNA(ILE)-LYSIDINE SYNTHASE-RELATED"/>
    <property type="match status" value="1"/>
</dbReference>
<dbReference type="RefSeq" id="WP_345369364.1">
    <property type="nucleotide sequence ID" value="NZ_BAABJX010000016.1"/>
</dbReference>
<keyword evidence="3 8" id="KW-0436">Ligase</keyword>
<proteinExistence type="inferred from homology"/>
<dbReference type="HAMAP" id="MF_01161">
    <property type="entry name" value="tRNA_Ile_lys_synt"/>
    <property type="match status" value="1"/>
</dbReference>
<dbReference type="Pfam" id="PF11734">
    <property type="entry name" value="TilS_C"/>
    <property type="match status" value="1"/>
</dbReference>
<dbReference type="EC" id="6.3.4.19" evidence="8"/>
<evidence type="ECO:0000313" key="10">
    <source>
        <dbReference type="EMBL" id="GAA4825699.1"/>
    </source>
</evidence>
<accession>A0ABP9D2U1</accession>